<dbReference type="KEGG" id="bsan:CHH28_12230"/>
<dbReference type="AlphaFoldDB" id="A0A222FL51"/>
<name>A0A222FL51_9GAMM</name>
<reference evidence="2 3" key="1">
    <citation type="submission" date="2017-07" db="EMBL/GenBank/DDBJ databases">
        <title>Annotated genome sequence of Bacterioplanes sanyensis isolated from Red Sea.</title>
        <authorList>
            <person name="Rehman Z.U."/>
        </authorList>
    </citation>
    <scope>NUCLEOTIDE SEQUENCE [LARGE SCALE GENOMIC DNA]</scope>
    <source>
        <strain evidence="2 3">NV9</strain>
    </source>
</reference>
<keyword evidence="3" id="KW-1185">Reference proteome</keyword>
<dbReference type="EMBL" id="CP022530">
    <property type="protein sequence ID" value="ASP39392.1"/>
    <property type="molecule type" value="Genomic_DNA"/>
</dbReference>
<proteinExistence type="predicted"/>
<evidence type="ECO:0000313" key="2">
    <source>
        <dbReference type="EMBL" id="ASP39392.1"/>
    </source>
</evidence>
<dbReference type="RefSeq" id="WP_094060570.1">
    <property type="nucleotide sequence ID" value="NZ_CP022530.1"/>
</dbReference>
<sequence length="1032" mass="117103">MSGVVEAWIEVVAKLYQQAGVDIADQQEKLIAELDCHQDDLSDKQIERRNQQSPMINRWAFSDLAEALDGCIEMAQRQSQHAKAIELLDQVAKDAQDWPRFRQLHAISLMLILVAPYLRVFDRYLLPYLNVDEGFKRNARLYNKRYYVDADVDAATLEAGLAQSEDFDDLNFNYSILGRYLAPQHPELTRMISLFIEQQPDLMSPTYEYDIRGLAPIIQYGCTDEACLALLDIEMSRRHSVTGLLHQLMSLQKKWGQAIEGLDAWLAQLAHQNYGCLIKFLDSCVVDSPELVRSLLQLETLDADSWAIVIMDYHYENKQNCSAYDDLFLQLADQPSRLKGALEKVGPERYMDVAKGLWRHAWTNRPEARDALFGFATDQLLYRDWQLKGGDVPLGVSWLMEQGLMEDFARFGAKLPWDNKLIPYFAQFFPQQVDAAKLAMAGFEGVVKKSKVARESIAKRVRKLPLATFAEFGFFTAKVKPMREMALALLVGRKDQEAIDAAQSMLALAGITESEVAFLTDWLKSHGVEAKVEVVVKAARKKKAEDPDNYKVRKPDLVNALLCDDLVQAMAPLTQNEVAYLLDKAGSVKKFPMPEAVLTTLDKMEVAQKTPAAKVLLSLWDAQQAFEENDWGEAKLTKQSKAFDFIPVLVGYLGSDAVAGDIEKFISKYRKLHYHHSMRLMRTLGAIGSIFSLSILLEISKKRSFNWSMRDQAYSILDEVAKERDISMTDLEDLLVPDFGMTAEGLLLDVGDKHYRILLQSDLSLRVKNENTGKLTKSLPKAGKSEDSAKRALAEQTFKALNSNIKKVAKKQVPRMTEALIMQKSWPATFWQQQFVEHPLMRMMAQSLIWLDLGSQTSFRISEDLSLVTVDDEAHELSKDSQVCLFHPVLQPDAVAPWREHLADYEVTPMMDQLSRLADVGEPADTVAQLRSLSIRVLAGDVQKLANQWNLLQEQVDSWVGGYYLPIMALKANLSLTVDDYRLYTSYAEPVMVTAIEVEDHRRNFEPKDIPKPLLALALEWKQFFESRKIEG</sequence>
<dbReference type="Pfam" id="PF13569">
    <property type="entry name" value="DUF4132"/>
    <property type="match status" value="1"/>
</dbReference>
<accession>A0A222FL51</accession>
<dbReference type="OrthoDB" id="8859114at2"/>
<feature type="domain" description="DUF4132" evidence="1">
    <location>
        <begin position="773"/>
        <end position="925"/>
    </location>
</feature>
<protein>
    <recommendedName>
        <fullName evidence="1">DUF4132 domain-containing protein</fullName>
    </recommendedName>
</protein>
<dbReference type="Proteomes" id="UP000202440">
    <property type="component" value="Chromosome"/>
</dbReference>
<organism evidence="2 3">
    <name type="scientific">Bacterioplanes sanyensis</name>
    <dbReference type="NCBI Taxonomy" id="1249553"/>
    <lineage>
        <taxon>Bacteria</taxon>
        <taxon>Pseudomonadati</taxon>
        <taxon>Pseudomonadota</taxon>
        <taxon>Gammaproteobacteria</taxon>
        <taxon>Oceanospirillales</taxon>
        <taxon>Oceanospirillaceae</taxon>
        <taxon>Bacterioplanes</taxon>
    </lineage>
</organism>
<evidence type="ECO:0000313" key="3">
    <source>
        <dbReference type="Proteomes" id="UP000202440"/>
    </source>
</evidence>
<evidence type="ECO:0000259" key="1">
    <source>
        <dbReference type="Pfam" id="PF13569"/>
    </source>
</evidence>
<dbReference type="InterPro" id="IPR025406">
    <property type="entry name" value="DUF4132"/>
</dbReference>
<gene>
    <name evidence="2" type="ORF">CHH28_12230</name>
</gene>